<evidence type="ECO:0000256" key="2">
    <source>
        <dbReference type="ARBA" id="ARBA00022448"/>
    </source>
</evidence>
<keyword evidence="6 8" id="KW-0472">Membrane</keyword>
<evidence type="ECO:0000256" key="4">
    <source>
        <dbReference type="ARBA" id="ARBA00022692"/>
    </source>
</evidence>
<protein>
    <submittedName>
        <fullName evidence="9">Transporter, auxin efflux carrier family</fullName>
    </submittedName>
</protein>
<dbReference type="Proteomes" id="UP000001812">
    <property type="component" value="Chromosome II"/>
</dbReference>
<reference evidence="9" key="1">
    <citation type="submission" date="2009-05" db="EMBL/GenBank/DDBJ databases">
        <authorList>
            <person name="Harkins D.M."/>
            <person name="DeShazer D."/>
            <person name="Woods D.E."/>
            <person name="Brinkac L.M."/>
            <person name="Brown K.A."/>
            <person name="Hung G.C."/>
            <person name="Tuanyok A."/>
            <person name="Zhang B."/>
            <person name="Nierman W.C."/>
        </authorList>
    </citation>
    <scope>NUCLEOTIDE SEQUENCE [LARGE SCALE GENOMIC DNA]</scope>
    <source>
        <strain evidence="9">1710a</strain>
    </source>
</reference>
<keyword evidence="2" id="KW-0813">Transport</keyword>
<feature type="transmembrane region" description="Helical" evidence="8">
    <location>
        <begin position="95"/>
        <end position="120"/>
    </location>
</feature>
<dbReference type="GO" id="GO:0055085">
    <property type="term" value="P:transmembrane transport"/>
    <property type="evidence" value="ECO:0007669"/>
    <property type="project" value="InterPro"/>
</dbReference>
<evidence type="ECO:0000256" key="3">
    <source>
        <dbReference type="ARBA" id="ARBA00022475"/>
    </source>
</evidence>
<feature type="transmembrane region" description="Helical" evidence="8">
    <location>
        <begin position="284"/>
        <end position="304"/>
    </location>
</feature>
<feature type="compositionally biased region" description="Basic residues" evidence="7">
    <location>
        <begin position="1"/>
        <end position="15"/>
    </location>
</feature>
<dbReference type="PANTHER" id="PTHR36838:SF1">
    <property type="entry name" value="SLR1864 PROTEIN"/>
    <property type="match status" value="1"/>
</dbReference>
<feature type="compositionally biased region" description="Low complexity" evidence="7">
    <location>
        <begin position="16"/>
        <end position="31"/>
    </location>
</feature>
<accession>A0A0E1W7L5</accession>
<evidence type="ECO:0000256" key="1">
    <source>
        <dbReference type="ARBA" id="ARBA00004141"/>
    </source>
</evidence>
<dbReference type="InterPro" id="IPR004776">
    <property type="entry name" value="Mem_transp_PIN-like"/>
</dbReference>
<feature type="transmembrane region" description="Helical" evidence="8">
    <location>
        <begin position="311"/>
        <end position="331"/>
    </location>
</feature>
<keyword evidence="5 8" id="KW-1133">Transmembrane helix</keyword>
<evidence type="ECO:0000256" key="6">
    <source>
        <dbReference type="ARBA" id="ARBA00023136"/>
    </source>
</evidence>
<evidence type="ECO:0000256" key="8">
    <source>
        <dbReference type="SAM" id="Phobius"/>
    </source>
</evidence>
<keyword evidence="3" id="KW-1003">Cell membrane</keyword>
<comment type="subcellular location">
    <subcellularLocation>
        <location evidence="1">Membrane</location>
        <topology evidence="1">Multi-pass membrane protein</topology>
    </subcellularLocation>
</comment>
<evidence type="ECO:0000256" key="7">
    <source>
        <dbReference type="SAM" id="MobiDB-lite"/>
    </source>
</evidence>
<proteinExistence type="predicted"/>
<name>A0A0E1W7L5_BURPE</name>
<organism evidence="9">
    <name type="scientific">Burkholderia pseudomallei 1710a</name>
    <dbReference type="NCBI Taxonomy" id="320371"/>
    <lineage>
        <taxon>Bacteria</taxon>
        <taxon>Pseudomonadati</taxon>
        <taxon>Pseudomonadota</taxon>
        <taxon>Betaproteobacteria</taxon>
        <taxon>Burkholderiales</taxon>
        <taxon>Burkholderiaceae</taxon>
        <taxon>Burkholderia</taxon>
        <taxon>pseudomallei group</taxon>
    </lineage>
</organism>
<dbReference type="HOGENOM" id="CLU_056175_5_0_4"/>
<keyword evidence="4 8" id="KW-0812">Transmembrane</keyword>
<evidence type="ECO:0000313" key="9">
    <source>
        <dbReference type="EMBL" id="EET05572.1"/>
    </source>
</evidence>
<gene>
    <name evidence="9" type="ORF">BURPS1710A_A2920</name>
</gene>
<evidence type="ECO:0000256" key="5">
    <source>
        <dbReference type="ARBA" id="ARBA00022989"/>
    </source>
</evidence>
<dbReference type="GO" id="GO:0016020">
    <property type="term" value="C:membrane"/>
    <property type="evidence" value="ECO:0007669"/>
    <property type="project" value="UniProtKB-SubCell"/>
</dbReference>
<sequence>MRRARGPSRARRPRRFSTPTRTGRPPGRPASDSFKRRSMASLILVLACLVAGAALARSKRLPANFPASLNYFVIQISLPALVLQHLHRIAIGADVVWLFATPAIVFAATAALALAAGALLRLDKATVGCLTLVCGTSNTSIVGVPVVQALIGSAAVGHALVVDQANFIVMCTAGLVAADLYAGGATRWRGVARQLAGYRPIQAMALALLLRPVPFAPVVEDVLTLLGATLTPIAMISVGASFSVRHARDAARNFLVGIGLKLLVVPAIVLACGLYVFSQQGVPLAVALVQATMPPMIVAGLIAIDKKLDPPLAGALMTLGVPVSIAAAWLWRGVLPY</sequence>
<feature type="transmembrane region" description="Helical" evidence="8">
    <location>
        <begin position="222"/>
        <end position="242"/>
    </location>
</feature>
<dbReference type="AlphaFoldDB" id="A0A0E1W7L5"/>
<dbReference type="EMBL" id="CM000833">
    <property type="protein sequence ID" value="EET05572.1"/>
    <property type="molecule type" value="Genomic_DNA"/>
</dbReference>
<dbReference type="PANTHER" id="PTHR36838">
    <property type="entry name" value="AUXIN EFFLUX CARRIER FAMILY PROTEIN"/>
    <property type="match status" value="1"/>
</dbReference>
<feature type="transmembrane region" description="Helical" evidence="8">
    <location>
        <begin position="254"/>
        <end position="278"/>
    </location>
</feature>
<feature type="region of interest" description="Disordered" evidence="7">
    <location>
        <begin position="1"/>
        <end position="33"/>
    </location>
</feature>
<dbReference type="Pfam" id="PF03547">
    <property type="entry name" value="Mem_trans"/>
    <property type="match status" value="2"/>
</dbReference>